<gene>
    <name evidence="4" type="ORF">phytr_3600</name>
</gene>
<evidence type="ECO:0000256" key="1">
    <source>
        <dbReference type="ARBA" id="ARBA00001946"/>
    </source>
</evidence>
<dbReference type="InterPro" id="IPR000086">
    <property type="entry name" value="NUDIX_hydrolase_dom"/>
</dbReference>
<keyword evidence="2" id="KW-0378">Hydrolase</keyword>
<dbReference type="AlphaFoldDB" id="A0A2P1P7R7"/>
<dbReference type="KEGG" id="ptc:phytr_3600"/>
<name>A0A2P1P7R7_9RICK</name>
<dbReference type="Gene3D" id="3.90.79.10">
    <property type="entry name" value="Nucleoside Triphosphate Pyrophosphohydrolase"/>
    <property type="match status" value="1"/>
</dbReference>
<dbReference type="CDD" id="cd02883">
    <property type="entry name" value="NUDIX_Hydrolase"/>
    <property type="match status" value="1"/>
</dbReference>
<proteinExistence type="predicted"/>
<dbReference type="Proteomes" id="UP000241762">
    <property type="component" value="Chromosome"/>
</dbReference>
<dbReference type="InterPro" id="IPR015797">
    <property type="entry name" value="NUDIX_hydrolase-like_dom_sf"/>
</dbReference>
<organism evidence="4 5">
    <name type="scientific">Candidatus Phycorickettsia trachydisci</name>
    <dbReference type="NCBI Taxonomy" id="2115978"/>
    <lineage>
        <taxon>Bacteria</taxon>
        <taxon>Pseudomonadati</taxon>
        <taxon>Pseudomonadota</taxon>
        <taxon>Alphaproteobacteria</taxon>
        <taxon>Rickettsiales</taxon>
        <taxon>Rickettsiaceae</taxon>
        <taxon>Candidatus Phycorickettsia</taxon>
    </lineage>
</organism>
<feature type="domain" description="Nudix hydrolase" evidence="3">
    <location>
        <begin position="2"/>
        <end position="133"/>
    </location>
</feature>
<dbReference type="SUPFAM" id="SSF55811">
    <property type="entry name" value="Nudix"/>
    <property type="match status" value="1"/>
</dbReference>
<sequence>MKDVVLVRVLIRDPSNNKTLLLRRPKDYFLSLQQEPPGGKVEKNETLLEAVHREVYEETNLLIDKIKYIQEFTFADRRGKKYIEHIFHAEIITDPSEVVINIHEHESFEWILCDTILDRNLHPEFKKALKDCQDIWLDNYNI</sequence>
<dbReference type="PROSITE" id="PS00893">
    <property type="entry name" value="NUDIX_BOX"/>
    <property type="match status" value="1"/>
</dbReference>
<dbReference type="OrthoDB" id="9810648at2"/>
<dbReference type="EMBL" id="CP027845">
    <property type="protein sequence ID" value="AVP87312.1"/>
    <property type="molecule type" value="Genomic_DNA"/>
</dbReference>
<evidence type="ECO:0000256" key="2">
    <source>
        <dbReference type="ARBA" id="ARBA00022801"/>
    </source>
</evidence>
<protein>
    <recommendedName>
        <fullName evidence="3">Nudix hydrolase domain-containing protein</fullName>
    </recommendedName>
</protein>
<dbReference type="Pfam" id="PF00293">
    <property type="entry name" value="NUDIX"/>
    <property type="match status" value="1"/>
</dbReference>
<dbReference type="InterPro" id="IPR020084">
    <property type="entry name" value="NUDIX_hydrolase_CS"/>
</dbReference>
<evidence type="ECO:0000259" key="3">
    <source>
        <dbReference type="PROSITE" id="PS51462"/>
    </source>
</evidence>
<comment type="cofactor">
    <cofactor evidence="1">
        <name>Mg(2+)</name>
        <dbReference type="ChEBI" id="CHEBI:18420"/>
    </cofactor>
</comment>
<dbReference type="PROSITE" id="PS51462">
    <property type="entry name" value="NUDIX"/>
    <property type="match status" value="1"/>
</dbReference>
<reference evidence="4 5" key="1">
    <citation type="submission" date="2018-03" db="EMBL/GenBank/DDBJ databases">
        <title>A gene transfer event suggests a long-term partnership between eustigmatophyte algae and a novel lineage of endosymbiotic bacteria.</title>
        <authorList>
            <person name="Yurchenko T."/>
            <person name="Sevcikova T."/>
            <person name="Pribyl P."/>
            <person name="El Karkouri K."/>
            <person name="Klimes V."/>
            <person name="Amaral R."/>
            <person name="Zbrankova V."/>
            <person name="Kim E."/>
            <person name="Raoult D."/>
            <person name="Santos L.M.A."/>
            <person name="Elias M."/>
        </authorList>
    </citation>
    <scope>NUCLEOTIDE SEQUENCE [LARGE SCALE GENOMIC DNA]</scope>
    <source>
        <strain evidence="4">CCALA 838</strain>
    </source>
</reference>
<keyword evidence="5" id="KW-1185">Reference proteome</keyword>
<dbReference type="GO" id="GO:0016787">
    <property type="term" value="F:hydrolase activity"/>
    <property type="evidence" value="ECO:0007669"/>
    <property type="project" value="UniProtKB-KW"/>
</dbReference>
<dbReference type="PANTHER" id="PTHR43736">
    <property type="entry name" value="ADP-RIBOSE PYROPHOSPHATASE"/>
    <property type="match status" value="1"/>
</dbReference>
<evidence type="ECO:0000313" key="4">
    <source>
        <dbReference type="EMBL" id="AVP87312.1"/>
    </source>
</evidence>
<dbReference type="RefSeq" id="WP_106874180.1">
    <property type="nucleotide sequence ID" value="NZ_CP027845.1"/>
</dbReference>
<dbReference type="PANTHER" id="PTHR43736:SF1">
    <property type="entry name" value="DIHYDRONEOPTERIN TRIPHOSPHATE DIPHOSPHATASE"/>
    <property type="match status" value="1"/>
</dbReference>
<accession>A0A2P1P7R7</accession>
<evidence type="ECO:0000313" key="5">
    <source>
        <dbReference type="Proteomes" id="UP000241762"/>
    </source>
</evidence>